<dbReference type="Proteomes" id="UP000316798">
    <property type="component" value="Chromosome"/>
</dbReference>
<dbReference type="AlphaFoldDB" id="A0A515DGQ5"/>
<dbReference type="OrthoDB" id="7443803at2"/>
<dbReference type="KEGG" id="rhf:EUB48_03260"/>
<dbReference type="InterPro" id="IPR007272">
    <property type="entry name" value="Sulf_transp_TsuA/YedE"/>
</dbReference>
<sequence length="101" mass="10431">MQRGSFAWHRPNDASNWLRHAGGGALMGSGATMVPGGNDTLLLGSLPMMTATALFSYLSMLAGIALVLGTLRATRTPMPVISCSPSGCDEARVPQTPGSGR</sequence>
<proteinExistence type="predicted"/>
<dbReference type="Pfam" id="PF04143">
    <property type="entry name" value="Sulf_transp"/>
    <property type="match status" value="1"/>
</dbReference>
<gene>
    <name evidence="2" type="ORF">EUB48_03260</name>
</gene>
<feature type="transmembrane region" description="Helical" evidence="1">
    <location>
        <begin position="48"/>
        <end position="68"/>
    </location>
</feature>
<evidence type="ECO:0000313" key="2">
    <source>
        <dbReference type="EMBL" id="QDL39606.1"/>
    </source>
</evidence>
<keyword evidence="1" id="KW-0472">Membrane</keyword>
<organism evidence="2 3">
    <name type="scientific">Rhodoferax sediminis</name>
    <dbReference type="NCBI Taxonomy" id="2509614"/>
    <lineage>
        <taxon>Bacteria</taxon>
        <taxon>Pseudomonadati</taxon>
        <taxon>Pseudomonadota</taxon>
        <taxon>Betaproteobacteria</taxon>
        <taxon>Burkholderiales</taxon>
        <taxon>Comamonadaceae</taxon>
        <taxon>Rhodoferax</taxon>
    </lineage>
</organism>
<keyword evidence="1" id="KW-1133">Transmembrane helix</keyword>
<dbReference type="RefSeq" id="WP_142817598.1">
    <property type="nucleotide sequence ID" value="NZ_CP035503.1"/>
</dbReference>
<keyword evidence="1" id="KW-0812">Transmembrane</keyword>
<name>A0A515DGQ5_9BURK</name>
<reference evidence="2 3" key="1">
    <citation type="submission" date="2019-01" db="EMBL/GenBank/DDBJ databases">
        <title>Genomic insights into a novel species Rhodoferax sp.</title>
        <authorList>
            <person name="Jin L."/>
        </authorList>
    </citation>
    <scope>NUCLEOTIDE SEQUENCE [LARGE SCALE GENOMIC DNA]</scope>
    <source>
        <strain evidence="2 3">CHu59-6-5</strain>
    </source>
</reference>
<protein>
    <submittedName>
        <fullName evidence="2">Uncharacterized protein</fullName>
    </submittedName>
</protein>
<evidence type="ECO:0000256" key="1">
    <source>
        <dbReference type="SAM" id="Phobius"/>
    </source>
</evidence>
<keyword evidence="3" id="KW-1185">Reference proteome</keyword>
<accession>A0A515DGQ5</accession>
<dbReference type="EMBL" id="CP035503">
    <property type="protein sequence ID" value="QDL39606.1"/>
    <property type="molecule type" value="Genomic_DNA"/>
</dbReference>
<evidence type="ECO:0000313" key="3">
    <source>
        <dbReference type="Proteomes" id="UP000316798"/>
    </source>
</evidence>